<dbReference type="Proteomes" id="UP000007703">
    <property type="component" value="Unassembled WGS sequence"/>
</dbReference>
<feature type="compositionally biased region" description="Polar residues" evidence="1">
    <location>
        <begin position="411"/>
        <end position="420"/>
    </location>
</feature>
<accession>C4Y338</accession>
<feature type="compositionally biased region" description="Basic and acidic residues" evidence="1">
    <location>
        <begin position="137"/>
        <end position="154"/>
    </location>
</feature>
<dbReference type="VEuPathDB" id="FungiDB:CLUG_02951"/>
<feature type="region of interest" description="Disordered" evidence="1">
    <location>
        <begin position="113"/>
        <end position="161"/>
    </location>
</feature>
<sequence>MSLAAQILTRVWLTPHPYVTLQIGPVDGVVFASDPQSDTLQIGFSKRKYLELFTEGHHFLEGRNWSADVASMGDVELWQFFLATAALLATTNDHSTAWRLHERVVGEMALRECRDEENEGERERECEIESESENEDEREKGIARKSKNGNERSLSEMSEEGEAETLRAARMSFSPDVAPFSAPAPFGSVSFGSFSPPGLSLAAALSLRFCAALATSRLARINKSPLLWTWLRKLAVAGSFSSQKSFRFFFETTLRSMALHFANYHAAFTAHWSVSVARAHGLDPRPALALLRPLCRTNLADVSAWTALARILAPQPDPLRLYRQFEKETPRIFGVTPQKLSLEPMQSEVSDSEPYASPLPDLQWLLSVKCAVVAPYCILGAVDLPAARHLLREYLLQNENKESSRTVVAPENSTNGSEKQYATAGAEDNVSIKDPSSDQSRSQESHLRAVSHALEFLST</sequence>
<gene>
    <name evidence="2" type="ORF">CLUG_02951</name>
</gene>
<dbReference type="InParanoid" id="C4Y338"/>
<dbReference type="HOGENOM" id="CLU_595806_0_0_1"/>
<dbReference type="EMBL" id="CH408078">
    <property type="protein sequence ID" value="EEQ38825.1"/>
    <property type="molecule type" value="Genomic_DNA"/>
</dbReference>
<dbReference type="RefSeq" id="XP_002617507.1">
    <property type="nucleotide sequence ID" value="XM_002617461.1"/>
</dbReference>
<dbReference type="KEGG" id="clu:CLUG_02951"/>
<feature type="region of interest" description="Disordered" evidence="1">
    <location>
        <begin position="401"/>
        <end position="446"/>
    </location>
</feature>
<reference evidence="2 3" key="1">
    <citation type="journal article" date="2009" name="Nature">
        <title>Evolution of pathogenicity and sexual reproduction in eight Candida genomes.</title>
        <authorList>
            <person name="Butler G."/>
            <person name="Rasmussen M.D."/>
            <person name="Lin M.F."/>
            <person name="Santos M.A."/>
            <person name="Sakthikumar S."/>
            <person name="Munro C.A."/>
            <person name="Rheinbay E."/>
            <person name="Grabherr M."/>
            <person name="Forche A."/>
            <person name="Reedy J.L."/>
            <person name="Agrafioti I."/>
            <person name="Arnaud M.B."/>
            <person name="Bates S."/>
            <person name="Brown A.J."/>
            <person name="Brunke S."/>
            <person name="Costanzo M.C."/>
            <person name="Fitzpatrick D.A."/>
            <person name="de Groot P.W."/>
            <person name="Harris D."/>
            <person name="Hoyer L.L."/>
            <person name="Hube B."/>
            <person name="Klis F.M."/>
            <person name="Kodira C."/>
            <person name="Lennard N."/>
            <person name="Logue M.E."/>
            <person name="Martin R."/>
            <person name="Neiman A.M."/>
            <person name="Nikolaou E."/>
            <person name="Quail M.A."/>
            <person name="Quinn J."/>
            <person name="Santos M.C."/>
            <person name="Schmitzberger F.F."/>
            <person name="Sherlock G."/>
            <person name="Shah P."/>
            <person name="Silverstein K.A."/>
            <person name="Skrzypek M.S."/>
            <person name="Soll D."/>
            <person name="Staggs R."/>
            <person name="Stansfield I."/>
            <person name="Stumpf M.P."/>
            <person name="Sudbery P.E."/>
            <person name="Srikantha T."/>
            <person name="Zeng Q."/>
            <person name="Berman J."/>
            <person name="Berriman M."/>
            <person name="Heitman J."/>
            <person name="Gow N.A."/>
            <person name="Lorenz M.C."/>
            <person name="Birren B.W."/>
            <person name="Kellis M."/>
            <person name="Cuomo C.A."/>
        </authorList>
    </citation>
    <scope>NUCLEOTIDE SEQUENCE [LARGE SCALE GENOMIC DNA]</scope>
    <source>
        <strain evidence="2 3">ATCC 42720</strain>
    </source>
</reference>
<dbReference type="OrthoDB" id="5358702at2759"/>
<name>C4Y338_CLAL4</name>
<evidence type="ECO:0000313" key="2">
    <source>
        <dbReference type="EMBL" id="EEQ38825.1"/>
    </source>
</evidence>
<dbReference type="GeneID" id="8497537"/>
<evidence type="ECO:0000256" key="1">
    <source>
        <dbReference type="SAM" id="MobiDB-lite"/>
    </source>
</evidence>
<proteinExistence type="predicted"/>
<organism evidence="2 3">
    <name type="scientific">Clavispora lusitaniae (strain ATCC 42720)</name>
    <name type="common">Yeast</name>
    <name type="synonym">Candida lusitaniae</name>
    <dbReference type="NCBI Taxonomy" id="306902"/>
    <lineage>
        <taxon>Eukaryota</taxon>
        <taxon>Fungi</taxon>
        <taxon>Dikarya</taxon>
        <taxon>Ascomycota</taxon>
        <taxon>Saccharomycotina</taxon>
        <taxon>Pichiomycetes</taxon>
        <taxon>Metschnikowiaceae</taxon>
        <taxon>Clavispora</taxon>
    </lineage>
</organism>
<evidence type="ECO:0000313" key="3">
    <source>
        <dbReference type="Proteomes" id="UP000007703"/>
    </source>
</evidence>
<protein>
    <submittedName>
        <fullName evidence="2">Uncharacterized protein</fullName>
    </submittedName>
</protein>
<dbReference type="AlphaFoldDB" id="C4Y338"/>